<feature type="domain" description="C2H2-type" evidence="11">
    <location>
        <begin position="264"/>
        <end position="296"/>
    </location>
</feature>
<evidence type="ECO:0000256" key="10">
    <source>
        <dbReference type="SAM" id="MobiDB-lite"/>
    </source>
</evidence>
<keyword evidence="8" id="KW-0539">Nucleus</keyword>
<dbReference type="PANTHER" id="PTHR23235:SF142">
    <property type="entry name" value="ZINC FINGER PROTEIN 384"/>
    <property type="match status" value="1"/>
</dbReference>
<comment type="subcellular location">
    <subcellularLocation>
        <location evidence="1">Nucleus</location>
    </subcellularLocation>
</comment>
<sequence length="370" mass="40102">AGHVCHGHWPPSSALTACSSAAPICPLSSELPSLLCFPLLWKALSVRGQSPCVLTVCKASTLPSTAADWGPLGFLCLSALEAGPKPKRWAPEQDTFEELSNGVPAGRLPWGVLWRPSRGDAEGPWERTCERPGHRAGQAALAPWEPALQTQLQGDGLPEGLRLSPPRPAPPVTPECPGTHLWGTAGGRQRPDPASRAQQEAPREGKPHVCGDCRKAFRHGSALAEHRRSHTGGRPYACLACGKGFRNSSALAKHQRIHTGERPYACGHCGRAFTQIAPLAQHQRTHHRRIHTGEKPYACGDCGKAFSHSSSLTKHQRTHCTACGRDSVIRMSKETCTHILMPNTCPRHPQSVHTEGNESHRTFVHPFLDT</sequence>
<feature type="domain" description="C2H2-type" evidence="11">
    <location>
        <begin position="236"/>
        <end position="263"/>
    </location>
</feature>
<evidence type="ECO:0000256" key="3">
    <source>
        <dbReference type="ARBA" id="ARBA00022737"/>
    </source>
</evidence>
<feature type="domain" description="C2H2-type" evidence="11">
    <location>
        <begin position="208"/>
        <end position="235"/>
    </location>
</feature>
<dbReference type="FunFam" id="3.30.160.60:FF:000295">
    <property type="entry name" value="zinc finger protein 19"/>
    <property type="match status" value="1"/>
</dbReference>
<evidence type="ECO:0000256" key="2">
    <source>
        <dbReference type="ARBA" id="ARBA00022723"/>
    </source>
</evidence>
<evidence type="ECO:0000256" key="8">
    <source>
        <dbReference type="ARBA" id="ARBA00023242"/>
    </source>
</evidence>
<dbReference type="AlphaFoldDB" id="A0A8J6AF29"/>
<feature type="domain" description="C2H2-type" evidence="11">
    <location>
        <begin position="297"/>
        <end position="319"/>
    </location>
</feature>
<evidence type="ECO:0000256" key="7">
    <source>
        <dbReference type="ARBA" id="ARBA00023163"/>
    </source>
</evidence>
<dbReference type="FunFam" id="3.30.160.60:FF:000557">
    <property type="entry name" value="zinc finger and SCAN domain-containing protein 29"/>
    <property type="match status" value="1"/>
</dbReference>
<comment type="caution">
    <text evidence="12">The sequence shown here is derived from an EMBL/GenBank/DDBJ whole genome shotgun (WGS) entry which is preliminary data.</text>
</comment>
<dbReference type="InterPro" id="IPR036236">
    <property type="entry name" value="Znf_C2H2_sf"/>
</dbReference>
<accession>A0A8J6AF29</accession>
<dbReference type="GO" id="GO:0008270">
    <property type="term" value="F:zinc ion binding"/>
    <property type="evidence" value="ECO:0007669"/>
    <property type="project" value="UniProtKB-KW"/>
</dbReference>
<dbReference type="Proteomes" id="UP000700334">
    <property type="component" value="Unassembled WGS sequence"/>
</dbReference>
<dbReference type="FunFam" id="3.30.160.60:FF:000060">
    <property type="entry name" value="zinc finger protein 436"/>
    <property type="match status" value="1"/>
</dbReference>
<reference evidence="12" key="1">
    <citation type="journal article" date="2021" name="Evol. Appl.">
        <title>The genome of the Pyrenean desman and the effects of bottlenecks and inbreeding on the genomic landscape of an endangered species.</title>
        <authorList>
            <person name="Escoda L."/>
            <person name="Castresana J."/>
        </authorList>
    </citation>
    <scope>NUCLEOTIDE SEQUENCE</scope>
    <source>
        <strain evidence="12">IBE-C5619</strain>
    </source>
</reference>
<keyword evidence="6" id="KW-0805">Transcription regulation</keyword>
<dbReference type="SUPFAM" id="SSF57667">
    <property type="entry name" value="beta-beta-alpha zinc fingers"/>
    <property type="match status" value="3"/>
</dbReference>
<dbReference type="GO" id="GO:0005634">
    <property type="term" value="C:nucleus"/>
    <property type="evidence" value="ECO:0007669"/>
    <property type="project" value="UniProtKB-SubCell"/>
</dbReference>
<evidence type="ECO:0000256" key="6">
    <source>
        <dbReference type="ARBA" id="ARBA00023015"/>
    </source>
</evidence>
<feature type="non-terminal residue" evidence="12">
    <location>
        <position position="1"/>
    </location>
</feature>
<feature type="region of interest" description="Disordered" evidence="10">
    <location>
        <begin position="152"/>
        <end position="209"/>
    </location>
</feature>
<keyword evidence="7" id="KW-0804">Transcription</keyword>
<keyword evidence="13" id="KW-1185">Reference proteome</keyword>
<organism evidence="12 13">
    <name type="scientific">Galemys pyrenaicus</name>
    <name type="common">Iberian desman</name>
    <name type="synonym">Pyrenean desman</name>
    <dbReference type="NCBI Taxonomy" id="202257"/>
    <lineage>
        <taxon>Eukaryota</taxon>
        <taxon>Metazoa</taxon>
        <taxon>Chordata</taxon>
        <taxon>Craniata</taxon>
        <taxon>Vertebrata</taxon>
        <taxon>Euteleostomi</taxon>
        <taxon>Mammalia</taxon>
        <taxon>Eutheria</taxon>
        <taxon>Laurasiatheria</taxon>
        <taxon>Eulipotyphla</taxon>
        <taxon>Talpidae</taxon>
        <taxon>Galemys</taxon>
    </lineage>
</organism>
<evidence type="ECO:0000259" key="11">
    <source>
        <dbReference type="PROSITE" id="PS50157"/>
    </source>
</evidence>
<proteinExistence type="predicted"/>
<keyword evidence="5" id="KW-0862">Zinc</keyword>
<dbReference type="Pfam" id="PF00096">
    <property type="entry name" value="zf-C2H2"/>
    <property type="match status" value="4"/>
</dbReference>
<evidence type="ECO:0000256" key="1">
    <source>
        <dbReference type="ARBA" id="ARBA00004123"/>
    </source>
</evidence>
<dbReference type="PROSITE" id="PS00028">
    <property type="entry name" value="ZINC_FINGER_C2H2_1"/>
    <property type="match status" value="4"/>
</dbReference>
<dbReference type="FunFam" id="3.30.160.60:FF:000690">
    <property type="entry name" value="Zinc finger protein 354C"/>
    <property type="match status" value="1"/>
</dbReference>
<keyword evidence="4 9" id="KW-0863">Zinc-finger</keyword>
<dbReference type="PROSITE" id="PS50157">
    <property type="entry name" value="ZINC_FINGER_C2H2_2"/>
    <property type="match status" value="4"/>
</dbReference>
<dbReference type="GO" id="GO:0000981">
    <property type="term" value="F:DNA-binding transcription factor activity, RNA polymerase II-specific"/>
    <property type="evidence" value="ECO:0007669"/>
    <property type="project" value="TreeGrafter"/>
</dbReference>
<dbReference type="InterPro" id="IPR013087">
    <property type="entry name" value="Znf_C2H2_type"/>
</dbReference>
<dbReference type="GO" id="GO:0000978">
    <property type="term" value="F:RNA polymerase II cis-regulatory region sequence-specific DNA binding"/>
    <property type="evidence" value="ECO:0007669"/>
    <property type="project" value="TreeGrafter"/>
</dbReference>
<evidence type="ECO:0000256" key="9">
    <source>
        <dbReference type="PROSITE-ProRule" id="PRU00042"/>
    </source>
</evidence>
<dbReference type="SMART" id="SM00355">
    <property type="entry name" value="ZnF_C2H2"/>
    <property type="match status" value="4"/>
</dbReference>
<dbReference type="Gene3D" id="3.30.160.60">
    <property type="entry name" value="Classic Zinc Finger"/>
    <property type="match status" value="4"/>
</dbReference>
<evidence type="ECO:0000313" key="12">
    <source>
        <dbReference type="EMBL" id="KAG8510199.1"/>
    </source>
</evidence>
<protein>
    <submittedName>
        <fullName evidence="12">Zinc finger protein 135</fullName>
    </submittedName>
</protein>
<name>A0A8J6AF29_GALPY</name>
<keyword evidence="2" id="KW-0479">Metal-binding</keyword>
<dbReference type="EMBL" id="JAGFMF010011892">
    <property type="protein sequence ID" value="KAG8510199.1"/>
    <property type="molecule type" value="Genomic_DNA"/>
</dbReference>
<evidence type="ECO:0000256" key="5">
    <source>
        <dbReference type="ARBA" id="ARBA00022833"/>
    </source>
</evidence>
<keyword evidence="3" id="KW-0677">Repeat</keyword>
<dbReference type="PANTHER" id="PTHR23235">
    <property type="entry name" value="KRUEPPEL-LIKE TRANSCRIPTION FACTOR"/>
    <property type="match status" value="1"/>
</dbReference>
<feature type="compositionally biased region" description="Pro residues" evidence="10">
    <location>
        <begin position="165"/>
        <end position="174"/>
    </location>
</feature>
<evidence type="ECO:0000256" key="4">
    <source>
        <dbReference type="ARBA" id="ARBA00022771"/>
    </source>
</evidence>
<evidence type="ECO:0000313" key="13">
    <source>
        <dbReference type="Proteomes" id="UP000700334"/>
    </source>
</evidence>
<gene>
    <name evidence="12" type="ORF">J0S82_006438</name>
</gene>
<dbReference type="OrthoDB" id="8117402at2759"/>
<feature type="non-terminal residue" evidence="12">
    <location>
        <position position="370"/>
    </location>
</feature>